<dbReference type="EnsemblMetazoa" id="AAEL027517-RA">
    <property type="protein sequence ID" value="AAEL027517-PA"/>
    <property type="gene ID" value="AAEL027517"/>
</dbReference>
<feature type="region of interest" description="Disordered" evidence="1">
    <location>
        <begin position="178"/>
        <end position="197"/>
    </location>
</feature>
<keyword evidence="3" id="KW-1185">Reference proteome</keyword>
<sequence>MSDPFIEKATQIVLAMASALLLHDSDIVRELYDGINQSIQGRNQPISDSVVDRMAQSGIIHMDSHNSTRHEDRLRDDSYEEFRHSGTVNMPSGSRGSRSTQQSFHYEKFAEPLASSTMIDRTSMRKSPDESHRSFAAQLAPIRLSDIKALTPSSDPLPFKTLPETDPGRHYLQVPQHLPHMRNPNISGRSPRSPRTQTALDDLNESINMLVQRIHRQADIMLSREQSADGRRSGSIRRS</sequence>
<reference evidence="2" key="2">
    <citation type="submission" date="2020-05" db="UniProtKB">
        <authorList>
            <consortium name="EnsemblMetazoa"/>
        </authorList>
    </citation>
    <scope>IDENTIFICATION</scope>
    <source>
        <strain evidence="2">LVP_AGWG</strain>
    </source>
</reference>
<feature type="compositionally biased region" description="Polar residues" evidence="1">
    <location>
        <begin position="184"/>
        <end position="197"/>
    </location>
</feature>
<dbReference type="OrthoDB" id="10499127at2759"/>
<evidence type="ECO:0000256" key="1">
    <source>
        <dbReference type="SAM" id="MobiDB-lite"/>
    </source>
</evidence>
<evidence type="ECO:0000313" key="3">
    <source>
        <dbReference type="Proteomes" id="UP000008820"/>
    </source>
</evidence>
<dbReference type="InParanoid" id="A0A6I8U903"/>
<protein>
    <submittedName>
        <fullName evidence="2">Uncharacterized protein</fullName>
    </submittedName>
</protein>
<accession>A0A6I8U903</accession>
<evidence type="ECO:0000313" key="2">
    <source>
        <dbReference type="EnsemblMetazoa" id="AAEL027517-PA"/>
    </source>
</evidence>
<proteinExistence type="predicted"/>
<gene>
    <name evidence="2" type="primary">110674442</name>
</gene>
<reference evidence="2 3" key="1">
    <citation type="submission" date="2017-06" db="EMBL/GenBank/DDBJ databases">
        <title>Aedes aegypti genome working group (AGWG) sequencing and assembly.</title>
        <authorList>
            <consortium name="Aedes aegypti Genome Working Group (AGWG)"/>
            <person name="Matthews B.J."/>
        </authorList>
    </citation>
    <scope>NUCLEOTIDE SEQUENCE [LARGE SCALE GENOMIC DNA]</scope>
    <source>
        <strain evidence="2 3">LVP_AGWG</strain>
    </source>
</reference>
<dbReference type="Proteomes" id="UP000008820">
    <property type="component" value="Chromosome 1"/>
</dbReference>
<organism evidence="2 3">
    <name type="scientific">Aedes aegypti</name>
    <name type="common">Yellowfever mosquito</name>
    <name type="synonym">Culex aegypti</name>
    <dbReference type="NCBI Taxonomy" id="7159"/>
    <lineage>
        <taxon>Eukaryota</taxon>
        <taxon>Metazoa</taxon>
        <taxon>Ecdysozoa</taxon>
        <taxon>Arthropoda</taxon>
        <taxon>Hexapoda</taxon>
        <taxon>Insecta</taxon>
        <taxon>Pterygota</taxon>
        <taxon>Neoptera</taxon>
        <taxon>Endopterygota</taxon>
        <taxon>Diptera</taxon>
        <taxon>Nematocera</taxon>
        <taxon>Culicoidea</taxon>
        <taxon>Culicidae</taxon>
        <taxon>Culicinae</taxon>
        <taxon>Aedini</taxon>
        <taxon>Aedes</taxon>
        <taxon>Stegomyia</taxon>
    </lineage>
</organism>
<dbReference type="AlphaFoldDB" id="A0A6I8U903"/>
<name>A0A6I8U903_AEDAE</name>